<gene>
    <name evidence="2" type="ORF">RRF57_002235</name>
</gene>
<proteinExistence type="predicted"/>
<dbReference type="GO" id="GO:0016787">
    <property type="term" value="F:hydrolase activity"/>
    <property type="evidence" value="ECO:0007669"/>
    <property type="project" value="InterPro"/>
</dbReference>
<dbReference type="InterPro" id="IPR029058">
    <property type="entry name" value="AB_hydrolase_fold"/>
</dbReference>
<dbReference type="Pfam" id="PF01738">
    <property type="entry name" value="DLH"/>
    <property type="match status" value="1"/>
</dbReference>
<comment type="caution">
    <text evidence="2">The sequence shown here is derived from an EMBL/GenBank/DDBJ whole genome shotgun (WGS) entry which is preliminary data.</text>
</comment>
<evidence type="ECO:0000313" key="2">
    <source>
        <dbReference type="EMBL" id="KAK5626520.1"/>
    </source>
</evidence>
<name>A0AAN7U618_9PEZI</name>
<evidence type="ECO:0000259" key="1">
    <source>
        <dbReference type="Pfam" id="PF01738"/>
    </source>
</evidence>
<reference evidence="2 3" key="1">
    <citation type="submission" date="2023-10" db="EMBL/GenBank/DDBJ databases">
        <title>Draft genome sequence of Xylaria bambusicola isolate GMP-LS, the root and basal stem rot pathogen of sugarcane in Indonesia.</title>
        <authorList>
            <person name="Selvaraj P."/>
            <person name="Muralishankar V."/>
            <person name="Muruganantham S."/>
            <person name="Sp S."/>
            <person name="Haryani S."/>
            <person name="Lau K.J.X."/>
            <person name="Naqvi N.I."/>
        </authorList>
    </citation>
    <scope>NUCLEOTIDE SEQUENCE [LARGE SCALE GENOMIC DNA]</scope>
    <source>
        <strain evidence="2">GMP-LS</strain>
    </source>
</reference>
<keyword evidence="3" id="KW-1185">Reference proteome</keyword>
<organism evidence="2 3">
    <name type="scientific">Xylaria bambusicola</name>
    <dbReference type="NCBI Taxonomy" id="326684"/>
    <lineage>
        <taxon>Eukaryota</taxon>
        <taxon>Fungi</taxon>
        <taxon>Dikarya</taxon>
        <taxon>Ascomycota</taxon>
        <taxon>Pezizomycotina</taxon>
        <taxon>Sordariomycetes</taxon>
        <taxon>Xylariomycetidae</taxon>
        <taxon>Xylariales</taxon>
        <taxon>Xylariaceae</taxon>
        <taxon>Xylaria</taxon>
    </lineage>
</organism>
<evidence type="ECO:0000313" key="3">
    <source>
        <dbReference type="Proteomes" id="UP001305414"/>
    </source>
</evidence>
<dbReference type="PANTHER" id="PTHR17630:SF44">
    <property type="entry name" value="PROTEIN AIM2"/>
    <property type="match status" value="1"/>
</dbReference>
<dbReference type="SUPFAM" id="SSF53474">
    <property type="entry name" value="alpha/beta-Hydrolases"/>
    <property type="match status" value="1"/>
</dbReference>
<accession>A0AAN7U618</accession>
<sequence length="277" mass="30766">MSEPTGADIKVGKHDAYLATPDPAKAHKDIAILYLPDVIGLWQNSKLMADQFAANGYLTLIIDLFNGDPVSLNPPAGFEIFKWLENGSDGKTPHTKEHVDPIVVEAIKWLQTEKGIKKLGSVGYCFGAKYVARHFDNGINVGYMAHPSFVDEDELRGFKGPLSIAAAETDQIFPPRSATAARRFLRKSASLTRSTCIRVSYMVSPCALISLRRTRNSPRNRPFTRLSNGSTTSSYDRTMRLPSEIDYEMKHMSSGLWRSSDAGKRRLIATTRDRGVD</sequence>
<dbReference type="PANTHER" id="PTHR17630">
    <property type="entry name" value="DIENELACTONE HYDROLASE"/>
    <property type="match status" value="1"/>
</dbReference>
<dbReference type="Proteomes" id="UP001305414">
    <property type="component" value="Unassembled WGS sequence"/>
</dbReference>
<dbReference type="EMBL" id="JAWHQM010000003">
    <property type="protein sequence ID" value="KAK5626520.1"/>
    <property type="molecule type" value="Genomic_DNA"/>
</dbReference>
<feature type="domain" description="Dienelactone hydrolase" evidence="1">
    <location>
        <begin position="15"/>
        <end position="187"/>
    </location>
</feature>
<protein>
    <recommendedName>
        <fullName evidence="1">Dienelactone hydrolase domain-containing protein</fullName>
    </recommendedName>
</protein>
<dbReference type="Gene3D" id="3.40.50.1820">
    <property type="entry name" value="alpha/beta hydrolase"/>
    <property type="match status" value="1"/>
</dbReference>
<dbReference type="AlphaFoldDB" id="A0AAN7U618"/>
<dbReference type="InterPro" id="IPR002925">
    <property type="entry name" value="Dienelactn_hydro"/>
</dbReference>